<comment type="similarity">
    <text evidence="1">Belongs to the AAA ATPase family. BCS1 subfamily.</text>
</comment>
<evidence type="ECO:0000256" key="2">
    <source>
        <dbReference type="RuleBase" id="RU003651"/>
    </source>
</evidence>
<evidence type="ECO:0000256" key="1">
    <source>
        <dbReference type="ARBA" id="ARBA00007448"/>
    </source>
</evidence>
<proteinExistence type="inferred from homology"/>
<dbReference type="EMBL" id="CAJNRE010021861">
    <property type="protein sequence ID" value="CAF2264066.1"/>
    <property type="molecule type" value="Genomic_DNA"/>
</dbReference>
<evidence type="ECO:0000259" key="3">
    <source>
        <dbReference type="SMART" id="SM00382"/>
    </source>
</evidence>
<sequence>MSSLTIDIIKDEKQTSTLHVNTRIFTMLINLQYLNFGSSSFAYQRLSFEFSPSTVCSSSLLELHVCLRSFSDCLYLLNGHFNQLRTFYVNITRIHSSRLTIDNKEQLPNLRCFSLNCDKPLLNRMLNLEKIDLNLVVPDEYLGLLHHLHTTDVNICSAKLIPINKHSTNRDDHLDELMNYFITTTGKQDLLIAPNIYLHIEKGDMPDAKDRLFGDRHIGILHYKITLYSYKLTLKQLKAIVVEWTVTYRDYIKDKNKGNFYHFTHIQMFSAPSHKSSIEFSKHLFSTSKSFDNLFFEGKQTLIDRLNFFLDNPSFYQQRGIAHSLGLLFYGAPGCGKTSMIKAIASYTKRHLVEIPLSRIRTCDELKQAFFLGSYDKTDLDFKKKIIVFEDIDCMSHIIKKRSTTTTATTPGPVTSVESDDVVIPLEQADIDARTKKMSKQSLRTILGDDKTVPNDPLTLSFLLNLIDGIIEQPSRILIMTTNHPEQIDPALLRPGRVDIRQEFKRCTKPIIKEMIEFFFDQKSQIDVSQLHDYAYSPAEIISTCMSTSNGKSTVQLLAEQALPNVVVEAEKTLACNEQ</sequence>
<dbReference type="InterPro" id="IPR027417">
    <property type="entry name" value="P-loop_NTPase"/>
</dbReference>
<dbReference type="InterPro" id="IPR003960">
    <property type="entry name" value="ATPase_AAA_CS"/>
</dbReference>
<gene>
    <name evidence="4" type="ORF">MBJ925_LOCUS38879</name>
</gene>
<dbReference type="InterPro" id="IPR050747">
    <property type="entry name" value="Mitochondrial_chaperone_BCS1"/>
</dbReference>
<keyword evidence="2" id="KW-0547">Nucleotide-binding</keyword>
<dbReference type="PANTHER" id="PTHR23070">
    <property type="entry name" value="BCS1 AAA-TYPE ATPASE"/>
    <property type="match status" value="1"/>
</dbReference>
<dbReference type="SUPFAM" id="SSF52540">
    <property type="entry name" value="P-loop containing nucleoside triphosphate hydrolases"/>
    <property type="match status" value="1"/>
</dbReference>
<dbReference type="InterPro" id="IPR003593">
    <property type="entry name" value="AAA+_ATPase"/>
</dbReference>
<dbReference type="InterPro" id="IPR003959">
    <property type="entry name" value="ATPase_AAA_core"/>
</dbReference>
<protein>
    <recommendedName>
        <fullName evidence="3">AAA+ ATPase domain-containing protein</fullName>
    </recommendedName>
</protein>
<dbReference type="SMART" id="SM00382">
    <property type="entry name" value="AAA"/>
    <property type="match status" value="1"/>
</dbReference>
<comment type="caution">
    <text evidence="4">The sequence shown here is derived from an EMBL/GenBank/DDBJ whole genome shotgun (WGS) entry which is preliminary data.</text>
</comment>
<accession>A0A817AHW8</accession>
<evidence type="ECO:0000313" key="5">
    <source>
        <dbReference type="Proteomes" id="UP000663824"/>
    </source>
</evidence>
<dbReference type="Proteomes" id="UP000663824">
    <property type="component" value="Unassembled WGS sequence"/>
</dbReference>
<evidence type="ECO:0000313" key="4">
    <source>
        <dbReference type="EMBL" id="CAF2264066.1"/>
    </source>
</evidence>
<organism evidence="4 5">
    <name type="scientific">Rotaria magnacalcarata</name>
    <dbReference type="NCBI Taxonomy" id="392030"/>
    <lineage>
        <taxon>Eukaryota</taxon>
        <taxon>Metazoa</taxon>
        <taxon>Spiralia</taxon>
        <taxon>Gnathifera</taxon>
        <taxon>Rotifera</taxon>
        <taxon>Eurotatoria</taxon>
        <taxon>Bdelloidea</taxon>
        <taxon>Philodinida</taxon>
        <taxon>Philodinidae</taxon>
        <taxon>Rotaria</taxon>
    </lineage>
</organism>
<dbReference type="Pfam" id="PF00004">
    <property type="entry name" value="AAA"/>
    <property type="match status" value="2"/>
</dbReference>
<name>A0A817AHW8_9BILA</name>
<dbReference type="Gene3D" id="3.40.50.300">
    <property type="entry name" value="P-loop containing nucleotide triphosphate hydrolases"/>
    <property type="match status" value="1"/>
</dbReference>
<keyword evidence="2" id="KW-0067">ATP-binding</keyword>
<reference evidence="4" key="1">
    <citation type="submission" date="2021-02" db="EMBL/GenBank/DDBJ databases">
        <authorList>
            <person name="Nowell W R."/>
        </authorList>
    </citation>
    <scope>NUCLEOTIDE SEQUENCE</scope>
</reference>
<feature type="domain" description="AAA+ ATPase" evidence="3">
    <location>
        <begin position="323"/>
        <end position="508"/>
    </location>
</feature>
<dbReference type="PROSITE" id="PS00674">
    <property type="entry name" value="AAA"/>
    <property type="match status" value="1"/>
</dbReference>
<dbReference type="GO" id="GO:0016887">
    <property type="term" value="F:ATP hydrolysis activity"/>
    <property type="evidence" value="ECO:0007669"/>
    <property type="project" value="InterPro"/>
</dbReference>
<dbReference type="GO" id="GO:0005524">
    <property type="term" value="F:ATP binding"/>
    <property type="evidence" value="ECO:0007669"/>
    <property type="project" value="UniProtKB-KW"/>
</dbReference>
<dbReference type="AlphaFoldDB" id="A0A817AHW8"/>